<reference evidence="9 10" key="1">
    <citation type="submission" date="2023-07" db="EMBL/GenBank/DDBJ databases">
        <title>Sorghum-associated microbial communities from plants grown in Nebraska, USA.</title>
        <authorList>
            <person name="Schachtman D."/>
        </authorList>
    </citation>
    <scope>NUCLEOTIDE SEQUENCE [LARGE SCALE GENOMIC DNA]</scope>
    <source>
        <strain evidence="9 10">DS2154</strain>
    </source>
</reference>
<dbReference type="InterPro" id="IPR025857">
    <property type="entry name" value="MacB_PCD"/>
</dbReference>
<evidence type="ECO:0000313" key="9">
    <source>
        <dbReference type="EMBL" id="MDR6531496.1"/>
    </source>
</evidence>
<dbReference type="Pfam" id="PF12704">
    <property type="entry name" value="MacB_PCD"/>
    <property type="match status" value="1"/>
</dbReference>
<dbReference type="Proteomes" id="UP001262754">
    <property type="component" value="Unassembled WGS sequence"/>
</dbReference>
<feature type="transmembrane region" description="Helical" evidence="6">
    <location>
        <begin position="782"/>
        <end position="806"/>
    </location>
</feature>
<comment type="subcellular location">
    <subcellularLocation>
        <location evidence="1">Cell membrane</location>
        <topology evidence="1">Multi-pass membrane protein</topology>
    </subcellularLocation>
</comment>
<evidence type="ECO:0000256" key="6">
    <source>
        <dbReference type="SAM" id="Phobius"/>
    </source>
</evidence>
<dbReference type="Pfam" id="PF02687">
    <property type="entry name" value="FtsX"/>
    <property type="match status" value="2"/>
</dbReference>
<comment type="caution">
    <text evidence="9">The sequence shown here is derived from an EMBL/GenBank/DDBJ whole genome shotgun (WGS) entry which is preliminary data.</text>
</comment>
<dbReference type="PANTHER" id="PTHR30572">
    <property type="entry name" value="MEMBRANE COMPONENT OF TRANSPORTER-RELATED"/>
    <property type="match status" value="1"/>
</dbReference>
<feature type="transmembrane region" description="Helical" evidence="6">
    <location>
        <begin position="375"/>
        <end position="397"/>
    </location>
</feature>
<keyword evidence="5 6" id="KW-0472">Membrane</keyword>
<dbReference type="EMBL" id="JAVDRL010000006">
    <property type="protein sequence ID" value="MDR6531496.1"/>
    <property type="molecule type" value="Genomic_DNA"/>
</dbReference>
<accession>A0ABU1N0L7</accession>
<sequence length="817" mass="88312">MLQSILTAFWRSFTRRPLYAALNLLGLSLGVATFVTLSLLHRFETGYDRWTPERDKIYAAGIAFNVPGIAPGARVGSMGGLLEEMKLDYPQVRGVRDWNQAAVVHRGATVSSEQIELVDADFLAFFQVPLVAGDRASALRDPASLVLSETMARKYFGAVDVVGRRLEISDLTGRNAYTVTAVIKDLPKNSNLRLDFVRLLTPRDVATTMGGWSAWGIVTLQTYFKFDDPAAVSALEAQLPAFVDRRVGKAFGDAVTPHEMLRLSFVPLGDVHLVDPKQRAAIETLRLVGWVALGLALINYVNLATARAGLRAREVAVRKALGAGVGVLRAQFLGEAALTLGLAFLIGLAMVELLLPLINAAGGLSLGLDYRTDGAWVAVVFALVLAVGLVAALYPAFMLSAYQPAQVLASSRTPSGGRFGARLREGLIMVQFAAVVVAFVLMLGFLGQIRHMQNVDFGFRRDGLYLVTATRGVGVTPQQRQAFWDAVQRIPGVTDVAASTAAPADQTIDSNSTATRLDRPMRPELSPTLSWSGIGPGYFQTLGTRLVVGRLPDLAHGGDETYVPKPAPETVTNAVISRAAVRQMGYASPEDALDKLVDFQNRKTRIVGVVEDTRFYSPTEKTPAKLYTFFGHPAWWPAGWPITLVRYSGLSEAEVRARLEAAWRQAAPDVPFEGKTALVNLDRYYKPQRDRTNLFSLGAMVGAGIGCIGLYGLAAFNASRRTREIGVRKVLGATRAQVARLLVGQFLRPVAVACLIAWPLAYWMLRRWLSQFDDPVAVGPSIFLAGAAAAIVIGLAAVGGLAWSAASAEPGKALRHD</sequence>
<feature type="transmembrane region" description="Helical" evidence="6">
    <location>
        <begin position="694"/>
        <end position="717"/>
    </location>
</feature>
<keyword evidence="10" id="KW-1185">Reference proteome</keyword>
<evidence type="ECO:0000256" key="1">
    <source>
        <dbReference type="ARBA" id="ARBA00004651"/>
    </source>
</evidence>
<evidence type="ECO:0000256" key="5">
    <source>
        <dbReference type="ARBA" id="ARBA00023136"/>
    </source>
</evidence>
<dbReference type="RefSeq" id="WP_310031450.1">
    <property type="nucleotide sequence ID" value="NZ_JAVDRL010000006.1"/>
</dbReference>
<feature type="transmembrane region" description="Helical" evidence="6">
    <location>
        <begin position="738"/>
        <end position="762"/>
    </location>
</feature>
<keyword evidence="3 6" id="KW-0812">Transmembrane</keyword>
<keyword evidence="2" id="KW-1003">Cell membrane</keyword>
<evidence type="ECO:0000259" key="8">
    <source>
        <dbReference type="Pfam" id="PF12704"/>
    </source>
</evidence>
<evidence type="ECO:0000259" key="7">
    <source>
        <dbReference type="Pfam" id="PF02687"/>
    </source>
</evidence>
<evidence type="ECO:0000256" key="4">
    <source>
        <dbReference type="ARBA" id="ARBA00022989"/>
    </source>
</evidence>
<feature type="domain" description="ABC3 transporter permease C-terminal" evidence="7">
    <location>
        <begin position="702"/>
        <end position="810"/>
    </location>
</feature>
<feature type="domain" description="ABC3 transporter permease C-terminal" evidence="7">
    <location>
        <begin position="288"/>
        <end position="403"/>
    </location>
</feature>
<protein>
    <submittedName>
        <fullName evidence="9">ABC transport system permease protein</fullName>
    </submittedName>
</protein>
<organism evidence="9 10">
    <name type="scientific">Caulobacter rhizosphaerae</name>
    <dbReference type="NCBI Taxonomy" id="2010972"/>
    <lineage>
        <taxon>Bacteria</taxon>
        <taxon>Pseudomonadati</taxon>
        <taxon>Pseudomonadota</taxon>
        <taxon>Alphaproteobacteria</taxon>
        <taxon>Caulobacterales</taxon>
        <taxon>Caulobacteraceae</taxon>
        <taxon>Caulobacter</taxon>
    </lineage>
</organism>
<gene>
    <name evidence="9" type="ORF">J2800_002243</name>
</gene>
<dbReference type="PANTHER" id="PTHR30572:SF18">
    <property type="entry name" value="ABC-TYPE MACROLIDE FAMILY EXPORT SYSTEM PERMEASE COMPONENT 2"/>
    <property type="match status" value="1"/>
</dbReference>
<feature type="domain" description="MacB-like periplasmic core" evidence="8">
    <location>
        <begin position="21"/>
        <end position="240"/>
    </location>
</feature>
<feature type="transmembrane region" description="Helical" evidence="6">
    <location>
        <begin position="336"/>
        <end position="355"/>
    </location>
</feature>
<keyword evidence="4 6" id="KW-1133">Transmembrane helix</keyword>
<feature type="transmembrane region" description="Helical" evidence="6">
    <location>
        <begin position="427"/>
        <end position="447"/>
    </location>
</feature>
<evidence type="ECO:0000256" key="3">
    <source>
        <dbReference type="ARBA" id="ARBA00022692"/>
    </source>
</evidence>
<proteinExistence type="predicted"/>
<dbReference type="InterPro" id="IPR050250">
    <property type="entry name" value="Macrolide_Exporter_MacB"/>
</dbReference>
<evidence type="ECO:0000256" key="2">
    <source>
        <dbReference type="ARBA" id="ARBA00022475"/>
    </source>
</evidence>
<name>A0ABU1N0L7_9CAUL</name>
<feature type="transmembrane region" description="Helical" evidence="6">
    <location>
        <begin position="20"/>
        <end position="40"/>
    </location>
</feature>
<evidence type="ECO:0000313" key="10">
    <source>
        <dbReference type="Proteomes" id="UP001262754"/>
    </source>
</evidence>
<dbReference type="InterPro" id="IPR003838">
    <property type="entry name" value="ABC3_permease_C"/>
</dbReference>